<dbReference type="OrthoDB" id="2186602at2759"/>
<keyword evidence="3" id="KW-0804">Transcription</keyword>
<evidence type="ECO:0000256" key="3">
    <source>
        <dbReference type="ARBA" id="ARBA00023163"/>
    </source>
</evidence>
<evidence type="ECO:0000256" key="2">
    <source>
        <dbReference type="ARBA" id="ARBA00010427"/>
    </source>
</evidence>
<evidence type="ECO:0000256" key="4">
    <source>
        <dbReference type="ARBA" id="ARBA00023242"/>
    </source>
</evidence>
<evidence type="ECO:0000313" key="7">
    <source>
        <dbReference type="Proteomes" id="UP000094444"/>
    </source>
</evidence>
<comment type="similarity">
    <text evidence="2">Belongs to the CDC73 family.</text>
</comment>
<dbReference type="InterPro" id="IPR038103">
    <property type="entry name" value="CDC73_C_sf"/>
</dbReference>
<keyword evidence="7" id="KW-1185">Reference proteome</keyword>
<feature type="domain" description="Cell division control protein 73 C-terminal" evidence="5">
    <location>
        <begin position="244"/>
        <end position="405"/>
    </location>
</feature>
<dbReference type="Proteomes" id="UP000094444">
    <property type="component" value="Unassembled WGS sequence"/>
</dbReference>
<evidence type="ECO:0000256" key="1">
    <source>
        <dbReference type="ARBA" id="ARBA00004123"/>
    </source>
</evidence>
<comment type="subcellular location">
    <subcellularLocation>
        <location evidence="1">Nucleus</location>
    </subcellularLocation>
</comment>
<dbReference type="STRING" id="158607.A0A2P5HI48"/>
<dbReference type="GO" id="GO:0000993">
    <property type="term" value="F:RNA polymerase II complex binding"/>
    <property type="evidence" value="ECO:0007669"/>
    <property type="project" value="TreeGrafter"/>
</dbReference>
<dbReference type="GO" id="GO:0016593">
    <property type="term" value="C:Cdc73/Paf1 complex"/>
    <property type="evidence" value="ECO:0007669"/>
    <property type="project" value="InterPro"/>
</dbReference>
<organism evidence="6 7">
    <name type="scientific">Diaporthe helianthi</name>
    <dbReference type="NCBI Taxonomy" id="158607"/>
    <lineage>
        <taxon>Eukaryota</taxon>
        <taxon>Fungi</taxon>
        <taxon>Dikarya</taxon>
        <taxon>Ascomycota</taxon>
        <taxon>Pezizomycotina</taxon>
        <taxon>Sordariomycetes</taxon>
        <taxon>Sordariomycetidae</taxon>
        <taxon>Diaporthales</taxon>
        <taxon>Diaporthaceae</taxon>
        <taxon>Diaporthe</taxon>
    </lineage>
</organism>
<reference evidence="6" key="1">
    <citation type="submission" date="2017-09" db="EMBL/GenBank/DDBJ databases">
        <title>Polyketide synthases of a Diaporthe helianthi virulent isolate.</title>
        <authorList>
            <person name="Baroncelli R."/>
        </authorList>
    </citation>
    <scope>NUCLEOTIDE SEQUENCE [LARGE SCALE GENOMIC DNA]</scope>
    <source>
        <strain evidence="6">7/96</strain>
    </source>
</reference>
<comment type="caution">
    <text evidence="6">The sequence shown here is derived from an EMBL/GenBank/DDBJ whole genome shotgun (WGS) entry which is preliminary data.</text>
</comment>
<gene>
    <name evidence="6" type="ORF">DHEL01_v211678</name>
</gene>
<dbReference type="FunCoup" id="A0A2P5HI48">
    <property type="interactions" value="198"/>
</dbReference>
<name>A0A2P5HI48_DIAHE</name>
<dbReference type="PANTHER" id="PTHR12466:SF8">
    <property type="entry name" value="PARAFIBROMIN"/>
    <property type="match status" value="1"/>
</dbReference>
<protein>
    <recommendedName>
        <fullName evidence="5">Cell division control protein 73 C-terminal domain-containing protein</fullName>
    </recommendedName>
</protein>
<accession>A0A2P5HI48</accession>
<dbReference type="GO" id="GO:0032968">
    <property type="term" value="P:positive regulation of transcription elongation by RNA polymerase II"/>
    <property type="evidence" value="ECO:0007669"/>
    <property type="project" value="TreeGrafter"/>
</dbReference>
<dbReference type="FunFam" id="3.40.50.11990:FF:000003">
    <property type="entry name" value="Pol II transcription elongation factor subunit Cdc73"/>
    <property type="match status" value="1"/>
</dbReference>
<evidence type="ECO:0000259" key="5">
    <source>
        <dbReference type="Pfam" id="PF05179"/>
    </source>
</evidence>
<sequence length="421" mass="45976">MAAAAQDPLLLFRQAIASGQPVTPVAGDSADEAPLSQATEIQFADSTALPIESPTRFQPDESTTIDLRSIYFAWVNRDLAIPDYNAAATALNEELAAKGLGATVHKLAFVERVDLITWLEGGGESEYIKKVPGDAAPATGAEALKSSSQQVAAASGRAGKGSLDPRLQQIYAGERKMGDRNTVLRGVKPIDFSGVRKHATLFTSRKPGQQPHTSSLSSSVAAAALAGGPGGAGALPINQKPARRPDPIILLSPSASSLLRISNVRAFLETGRYELPESGSTATMLNIMRVMREIDPNRAMRFILVEGPENFKPEYWNRVVAVFTTGQPWQFKNYKWSNPNELFRHVLGVHVGWRGDQVPDNVRNWGHRVQCFTVDKWRDPALPGAEASRFRDREVVESIWKQIENNMRSKGWRKDAAPTSI</sequence>
<proteinExistence type="inferred from homology"/>
<dbReference type="PANTHER" id="PTHR12466">
    <property type="entry name" value="CDC73 DOMAIN PROTEIN"/>
    <property type="match status" value="1"/>
</dbReference>
<dbReference type="EMBL" id="MAVT02001904">
    <property type="protein sequence ID" value="POS69929.1"/>
    <property type="molecule type" value="Genomic_DNA"/>
</dbReference>
<dbReference type="InterPro" id="IPR031336">
    <property type="entry name" value="CDC73_C"/>
</dbReference>
<dbReference type="InterPro" id="IPR007852">
    <property type="entry name" value="Cdc73/Parafibromin"/>
</dbReference>
<dbReference type="AlphaFoldDB" id="A0A2P5HI48"/>
<dbReference type="InParanoid" id="A0A2P5HI48"/>
<evidence type="ECO:0000313" key="6">
    <source>
        <dbReference type="EMBL" id="POS69929.1"/>
    </source>
</evidence>
<dbReference type="Pfam" id="PF05179">
    <property type="entry name" value="CDC73_C"/>
    <property type="match status" value="1"/>
</dbReference>
<dbReference type="Gene3D" id="3.40.50.11990">
    <property type="entry name" value="RNA polymerase II accessory factor, Cdc73 C-terminal domain"/>
    <property type="match status" value="1"/>
</dbReference>
<keyword evidence="4" id="KW-0539">Nucleus</keyword>
<dbReference type="GO" id="GO:0006368">
    <property type="term" value="P:transcription elongation by RNA polymerase II"/>
    <property type="evidence" value="ECO:0007669"/>
    <property type="project" value="InterPro"/>
</dbReference>